<name>A0A4Z2HMQ6_9TELE</name>
<dbReference type="Proteomes" id="UP000314294">
    <property type="component" value="Unassembled WGS sequence"/>
</dbReference>
<comment type="caution">
    <text evidence="1">The sequence shown here is derived from an EMBL/GenBank/DDBJ whole genome shotgun (WGS) entry which is preliminary data.</text>
</comment>
<dbReference type="EMBL" id="SRLO01000225">
    <property type="protein sequence ID" value="TNN66072.1"/>
    <property type="molecule type" value="Genomic_DNA"/>
</dbReference>
<reference evidence="1 2" key="1">
    <citation type="submission" date="2019-03" db="EMBL/GenBank/DDBJ databases">
        <title>First draft genome of Liparis tanakae, snailfish: a comprehensive survey of snailfish specific genes.</title>
        <authorList>
            <person name="Kim W."/>
            <person name="Song I."/>
            <person name="Jeong J.-H."/>
            <person name="Kim D."/>
            <person name="Kim S."/>
            <person name="Ryu S."/>
            <person name="Song J.Y."/>
            <person name="Lee S.K."/>
        </authorList>
    </citation>
    <scope>NUCLEOTIDE SEQUENCE [LARGE SCALE GENOMIC DNA]</scope>
    <source>
        <tissue evidence="1">Muscle</tissue>
    </source>
</reference>
<gene>
    <name evidence="1" type="ORF">EYF80_023700</name>
</gene>
<accession>A0A4Z2HMQ6</accession>
<protein>
    <submittedName>
        <fullName evidence="1">Uncharacterized protein</fullName>
    </submittedName>
</protein>
<organism evidence="1 2">
    <name type="scientific">Liparis tanakae</name>
    <name type="common">Tanaka's snailfish</name>
    <dbReference type="NCBI Taxonomy" id="230148"/>
    <lineage>
        <taxon>Eukaryota</taxon>
        <taxon>Metazoa</taxon>
        <taxon>Chordata</taxon>
        <taxon>Craniata</taxon>
        <taxon>Vertebrata</taxon>
        <taxon>Euteleostomi</taxon>
        <taxon>Actinopterygii</taxon>
        <taxon>Neopterygii</taxon>
        <taxon>Teleostei</taxon>
        <taxon>Neoteleostei</taxon>
        <taxon>Acanthomorphata</taxon>
        <taxon>Eupercaria</taxon>
        <taxon>Perciformes</taxon>
        <taxon>Cottioidei</taxon>
        <taxon>Cottales</taxon>
        <taxon>Liparidae</taxon>
        <taxon>Liparis</taxon>
    </lineage>
</organism>
<proteinExistence type="predicted"/>
<dbReference type="AlphaFoldDB" id="A0A4Z2HMQ6"/>
<evidence type="ECO:0000313" key="2">
    <source>
        <dbReference type="Proteomes" id="UP000314294"/>
    </source>
</evidence>
<keyword evidence="2" id="KW-1185">Reference proteome</keyword>
<evidence type="ECO:0000313" key="1">
    <source>
        <dbReference type="EMBL" id="TNN66072.1"/>
    </source>
</evidence>
<sequence length="62" mass="6955">MLGCRSSTITDIPKQQLGVTDMNSQTGCKHDQAVSQTHLEENMEENMKENGQLIRSNPGHRE</sequence>